<comment type="catalytic activity">
    <reaction evidence="1">
        <text>ATP + protein L-histidine = ADP + protein N-phospho-L-histidine.</text>
        <dbReference type="EC" id="2.7.13.3"/>
    </reaction>
</comment>
<evidence type="ECO:0000256" key="11">
    <source>
        <dbReference type="ARBA" id="ARBA00022989"/>
    </source>
</evidence>
<dbReference type="InterPro" id="IPR003661">
    <property type="entry name" value="HisK_dim/P_dom"/>
</dbReference>
<evidence type="ECO:0000259" key="16">
    <source>
        <dbReference type="PROSITE" id="PS50885"/>
    </source>
</evidence>
<dbReference type="PROSITE" id="PS50885">
    <property type="entry name" value="HAMP"/>
    <property type="match status" value="1"/>
</dbReference>
<feature type="transmembrane region" description="Helical" evidence="14">
    <location>
        <begin position="64"/>
        <end position="82"/>
    </location>
</feature>
<keyword evidence="4" id="KW-1003">Cell membrane</keyword>
<evidence type="ECO:0000256" key="7">
    <source>
        <dbReference type="ARBA" id="ARBA00022692"/>
    </source>
</evidence>
<dbReference type="PROSITE" id="PS50109">
    <property type="entry name" value="HIS_KIN"/>
    <property type="match status" value="1"/>
</dbReference>
<dbReference type="Pfam" id="PF00512">
    <property type="entry name" value="HisKA"/>
    <property type="match status" value="1"/>
</dbReference>
<dbReference type="Gene3D" id="6.10.340.10">
    <property type="match status" value="1"/>
</dbReference>
<dbReference type="InterPro" id="IPR036890">
    <property type="entry name" value="HATPase_C_sf"/>
</dbReference>
<dbReference type="Proteomes" id="UP000510822">
    <property type="component" value="Chromosome"/>
</dbReference>
<feature type="transmembrane region" description="Helical" evidence="14">
    <location>
        <begin position="12"/>
        <end position="31"/>
    </location>
</feature>
<reference evidence="17 18" key="1">
    <citation type="journal article" date="2016" name="Int. J. Syst. Evol. Microbiol.">
        <title>Chitinibacter fontanus sp. nov., isolated from a spring.</title>
        <authorList>
            <person name="Sheu S.Y."/>
            <person name="Li Y.S."/>
            <person name="Young C.C."/>
            <person name="Chen W.M."/>
        </authorList>
    </citation>
    <scope>NUCLEOTIDE SEQUENCE [LARGE SCALE GENOMIC DNA]</scope>
    <source>
        <strain evidence="17 18">STM-7</strain>
    </source>
</reference>
<dbReference type="SMART" id="SM00304">
    <property type="entry name" value="HAMP"/>
    <property type="match status" value="1"/>
</dbReference>
<keyword evidence="13 14" id="KW-0472">Membrane</keyword>
<dbReference type="PANTHER" id="PTHR45528">
    <property type="entry name" value="SENSOR HISTIDINE KINASE CPXA"/>
    <property type="match status" value="1"/>
</dbReference>
<dbReference type="Gene3D" id="1.10.287.130">
    <property type="match status" value="1"/>
</dbReference>
<dbReference type="SMART" id="SM00388">
    <property type="entry name" value="HisKA"/>
    <property type="match status" value="1"/>
</dbReference>
<dbReference type="InterPro" id="IPR003660">
    <property type="entry name" value="HAMP_dom"/>
</dbReference>
<comment type="subcellular location">
    <subcellularLocation>
        <location evidence="2">Cell membrane</location>
        <topology evidence="2">Multi-pass membrane protein</topology>
    </subcellularLocation>
</comment>
<evidence type="ECO:0000313" key="17">
    <source>
        <dbReference type="EMBL" id="QLI80436.1"/>
    </source>
</evidence>
<dbReference type="InterPro" id="IPR003594">
    <property type="entry name" value="HATPase_dom"/>
</dbReference>
<feature type="domain" description="HAMP" evidence="16">
    <location>
        <begin position="80"/>
        <end position="135"/>
    </location>
</feature>
<dbReference type="RefSeq" id="WP_180307576.1">
    <property type="nucleotide sequence ID" value="NZ_CP058952.1"/>
</dbReference>
<keyword evidence="7 14" id="KW-0812">Transmembrane</keyword>
<keyword evidence="6" id="KW-0808">Transferase</keyword>
<dbReference type="InterPro" id="IPR050398">
    <property type="entry name" value="HssS/ArlS-like"/>
</dbReference>
<evidence type="ECO:0000256" key="9">
    <source>
        <dbReference type="ARBA" id="ARBA00022777"/>
    </source>
</evidence>
<dbReference type="KEGG" id="cfon:HZU75_02160"/>
<evidence type="ECO:0000313" key="18">
    <source>
        <dbReference type="Proteomes" id="UP000510822"/>
    </source>
</evidence>
<keyword evidence="12" id="KW-0902">Two-component regulatory system</keyword>
<evidence type="ECO:0000256" key="1">
    <source>
        <dbReference type="ARBA" id="ARBA00000085"/>
    </source>
</evidence>
<keyword evidence="10" id="KW-0067">ATP-binding</keyword>
<evidence type="ECO:0000256" key="8">
    <source>
        <dbReference type="ARBA" id="ARBA00022741"/>
    </source>
</evidence>
<proteinExistence type="predicted"/>
<evidence type="ECO:0000256" key="5">
    <source>
        <dbReference type="ARBA" id="ARBA00022553"/>
    </source>
</evidence>
<gene>
    <name evidence="17" type="ORF">HZU75_02160</name>
</gene>
<dbReference type="Gene3D" id="3.30.565.10">
    <property type="entry name" value="Histidine kinase-like ATPase, C-terminal domain"/>
    <property type="match status" value="1"/>
</dbReference>
<dbReference type="EMBL" id="CP058952">
    <property type="protein sequence ID" value="QLI80436.1"/>
    <property type="molecule type" value="Genomic_DNA"/>
</dbReference>
<evidence type="ECO:0000256" key="14">
    <source>
        <dbReference type="SAM" id="Phobius"/>
    </source>
</evidence>
<dbReference type="InterPro" id="IPR005467">
    <property type="entry name" value="His_kinase_dom"/>
</dbReference>
<dbReference type="AlphaFoldDB" id="A0A7D5V7X2"/>
<dbReference type="GO" id="GO:0005524">
    <property type="term" value="F:ATP binding"/>
    <property type="evidence" value="ECO:0007669"/>
    <property type="project" value="UniProtKB-KW"/>
</dbReference>
<dbReference type="GO" id="GO:0005886">
    <property type="term" value="C:plasma membrane"/>
    <property type="evidence" value="ECO:0007669"/>
    <property type="project" value="UniProtKB-SubCell"/>
</dbReference>
<dbReference type="InterPro" id="IPR036097">
    <property type="entry name" value="HisK_dim/P_sf"/>
</dbReference>
<evidence type="ECO:0000256" key="13">
    <source>
        <dbReference type="ARBA" id="ARBA00023136"/>
    </source>
</evidence>
<keyword evidence="9" id="KW-0418">Kinase</keyword>
<keyword evidence="5" id="KW-0597">Phosphoprotein</keyword>
<dbReference type="PANTHER" id="PTHR45528:SF1">
    <property type="entry name" value="SENSOR HISTIDINE KINASE CPXA"/>
    <property type="match status" value="1"/>
</dbReference>
<evidence type="ECO:0000259" key="15">
    <source>
        <dbReference type="PROSITE" id="PS50109"/>
    </source>
</evidence>
<dbReference type="SUPFAM" id="SSF55874">
    <property type="entry name" value="ATPase domain of HSP90 chaperone/DNA topoisomerase II/histidine kinase"/>
    <property type="match status" value="1"/>
</dbReference>
<dbReference type="InterPro" id="IPR004358">
    <property type="entry name" value="Sig_transdc_His_kin-like_C"/>
</dbReference>
<dbReference type="Pfam" id="PF02518">
    <property type="entry name" value="HATPase_c"/>
    <property type="match status" value="1"/>
</dbReference>
<feature type="domain" description="Histidine kinase" evidence="15">
    <location>
        <begin position="143"/>
        <end position="354"/>
    </location>
</feature>
<dbReference type="CDD" id="cd00082">
    <property type="entry name" value="HisKA"/>
    <property type="match status" value="1"/>
</dbReference>
<dbReference type="PRINTS" id="PR00344">
    <property type="entry name" value="BCTRLSENSOR"/>
</dbReference>
<organism evidence="17 18">
    <name type="scientific">Chitinibacter fontanus</name>
    <dbReference type="NCBI Taxonomy" id="1737446"/>
    <lineage>
        <taxon>Bacteria</taxon>
        <taxon>Pseudomonadati</taxon>
        <taxon>Pseudomonadota</taxon>
        <taxon>Betaproteobacteria</taxon>
        <taxon>Neisseriales</taxon>
        <taxon>Chitinibacteraceae</taxon>
        <taxon>Chitinibacter</taxon>
    </lineage>
</organism>
<dbReference type="SMART" id="SM00387">
    <property type="entry name" value="HATPase_c"/>
    <property type="match status" value="1"/>
</dbReference>
<dbReference type="GO" id="GO:0000155">
    <property type="term" value="F:phosphorelay sensor kinase activity"/>
    <property type="evidence" value="ECO:0007669"/>
    <property type="project" value="InterPro"/>
</dbReference>
<dbReference type="SUPFAM" id="SSF158472">
    <property type="entry name" value="HAMP domain-like"/>
    <property type="match status" value="1"/>
</dbReference>
<keyword evidence="11 14" id="KW-1133">Transmembrane helix</keyword>
<evidence type="ECO:0000256" key="10">
    <source>
        <dbReference type="ARBA" id="ARBA00022840"/>
    </source>
</evidence>
<dbReference type="Pfam" id="PF00672">
    <property type="entry name" value="HAMP"/>
    <property type="match status" value="1"/>
</dbReference>
<dbReference type="EC" id="2.7.13.3" evidence="3"/>
<dbReference type="CDD" id="cd06225">
    <property type="entry name" value="HAMP"/>
    <property type="match status" value="1"/>
</dbReference>
<evidence type="ECO:0000256" key="4">
    <source>
        <dbReference type="ARBA" id="ARBA00022475"/>
    </source>
</evidence>
<keyword evidence="8" id="KW-0547">Nucleotide-binding</keyword>
<evidence type="ECO:0000256" key="3">
    <source>
        <dbReference type="ARBA" id="ARBA00012438"/>
    </source>
</evidence>
<accession>A0A7D5V7X2</accession>
<keyword evidence="18" id="KW-1185">Reference proteome</keyword>
<evidence type="ECO:0000256" key="12">
    <source>
        <dbReference type="ARBA" id="ARBA00023012"/>
    </source>
</evidence>
<dbReference type="SUPFAM" id="SSF47384">
    <property type="entry name" value="Homodimeric domain of signal transducing histidine kinase"/>
    <property type="match status" value="1"/>
</dbReference>
<evidence type="ECO:0000256" key="2">
    <source>
        <dbReference type="ARBA" id="ARBA00004651"/>
    </source>
</evidence>
<protein>
    <recommendedName>
        <fullName evidence="3">histidine kinase</fullName>
        <ecNumber evidence="3">2.7.13.3</ecNumber>
    </recommendedName>
</protein>
<sequence length="355" mass="39394">MGRLFWKFFSFIFLAQLITFVAVGSTIWLHARPPAEPAANWAHPPSSDAPRPPPRPHHFPIEPMLGGALASVLSAALLAWYVSTPVRHLRAAVQAAAKGDLSLRVSPRLARRHDELSDLARDYDHMADQLRALLEGQRRLLHDVSHELRSPLARLQLAIGLAQQQPQQQERLLERIERESERINQLIGELLTLSRIEAGAAQHSESFDLIALLSELVDDANFEALAQQKTIYWFPPLATLQWVGNPELLRRAFENILRNALRFSPANTRVTLEMQRFGSSWHFAIADQGPGVQQQELAAIFEPFYRAAQADTPAGYGLGLAIARRVIEAHGGQIRADNGADAGLLITIELPASAS</sequence>
<name>A0A7D5V7X2_9NEIS</name>
<evidence type="ECO:0000256" key="6">
    <source>
        <dbReference type="ARBA" id="ARBA00022679"/>
    </source>
</evidence>